<dbReference type="STRING" id="608538.HTH_0889"/>
<keyword evidence="2" id="KW-1185">Reference proteome</keyword>
<evidence type="ECO:0000313" key="2">
    <source>
        <dbReference type="Proteomes" id="UP000002574"/>
    </source>
</evidence>
<evidence type="ECO:0000313" key="1">
    <source>
        <dbReference type="EMBL" id="BAI69348.1"/>
    </source>
</evidence>
<dbReference type="Proteomes" id="UP000002574">
    <property type="component" value="Chromosome"/>
</dbReference>
<dbReference type="EMBL" id="AP011112">
    <property type="protein sequence ID" value="BAI69348.1"/>
    <property type="molecule type" value="Genomic_DNA"/>
</dbReference>
<protein>
    <submittedName>
        <fullName evidence="1">Uncharacterized protein</fullName>
    </submittedName>
</protein>
<dbReference type="RefSeq" id="WP_012963528.1">
    <property type="nucleotide sequence ID" value="NC_013799.1"/>
</dbReference>
<gene>
    <name evidence="1" type="ordered locus">HTH_0889</name>
</gene>
<organism evidence="1 2">
    <name type="scientific">Hydrogenobacter thermophilus (strain DSM 6534 / IAM 12695 / TK-6)</name>
    <dbReference type="NCBI Taxonomy" id="608538"/>
    <lineage>
        <taxon>Bacteria</taxon>
        <taxon>Pseudomonadati</taxon>
        <taxon>Aquificota</taxon>
        <taxon>Aquificia</taxon>
        <taxon>Aquificales</taxon>
        <taxon>Aquificaceae</taxon>
        <taxon>Hydrogenobacter</taxon>
    </lineage>
</organism>
<name>D3DHP6_HYDTT</name>
<dbReference type="AlphaFoldDB" id="D3DHP6"/>
<dbReference type="KEGG" id="hth:HTH_0889"/>
<sequence>MSTSYFFPCLIDGVPKDKTISVEIQARENSFFKSANIEFINYTPPSELAISAAGGFLFRGRLKSAQQKPCGRVSAYYETSLNCSDIPPTVILTPWALNALTWSSLRDLITQLVAVDIGGYPWQAPPSFVDSQASGSPIRYYLFYDDVIGPAGSIATGYMPPPNWRDFYSIANMEWALSTVVRMEASKYASDDLVFIRLAYVWYRDVFSNNPASYGYATASASIVPNATSYRVITNAITARDVFQALGALLNTSSSALFIRPIIVKDAGDIVQVLRKFPQNIIIKVDENGQLVGTDVDNIQNTFVLSDSVVFDYSLPKMRQVSVTMRAEGESWRYTVKAKDAYSCPVATLEVNNSDVIIQSTEDINRLLKHFKLNLQERGHIKCVLLPDVDLYHRVDFQGRTFRVVGYTHRISRNEATTDLTIIEEVS</sequence>
<proteinExistence type="predicted"/>
<dbReference type="KEGG" id="hte:Hydth_0889"/>
<accession>D3DHP6</accession>
<reference evidence="1 2" key="1">
    <citation type="journal article" date="2010" name="J. Bacteriol.">
        <title>Complete genome sequence of the thermophilic, obligately chemolithoautotrophic hydrogen-oxidizing bacterium Hydrogenobacter thermophilus TK-6.</title>
        <authorList>
            <person name="Arai H."/>
            <person name="Kanbe H."/>
            <person name="Ishii M."/>
            <person name="Igarashi Y."/>
        </authorList>
    </citation>
    <scope>NUCLEOTIDE SEQUENCE [LARGE SCALE GENOMIC DNA]</scope>
    <source>
        <strain evidence="2">DSM 6534 / IAM 12695 / TK-6 [Tokyo]</strain>
    </source>
</reference>
<dbReference type="OrthoDB" id="181419at2"/>